<dbReference type="AlphaFoldDB" id="A0AAQ4FK55"/>
<name>A0AAQ4FK55_AMBAM</name>
<gene>
    <name evidence="1" type="ORF">V5799_023154</name>
</gene>
<keyword evidence="2" id="KW-1185">Reference proteome</keyword>
<proteinExistence type="predicted"/>
<sequence>MTCRYAMALGMAHRITIDPAAKRALMVVKALDPREVYIPGVDNDIFLRRSLQALSGPIGHNVTTSDIQALVAEVKKQQKGKNATRHGNYSLLAEIYPTPLLDAMIRNLCDCNEFLTVELRRADALVSLLEVFGRGELQPTVLAHLSLWTATSLLAREINATYAGGQGAQPSIAQRLQYCVKNIMRYYHIWDIIAVEQLRTADKDDALRSLFKVVSAAGLSEIRDMFADHEDVALLLVSAMQKLRHLLPPEVVEPYHRILPTLGECHVANALVLREFRVHARVLDSSRDLLEAWSQRQEAFDEHIRVTARFVVFTPAVYSELRLECGTEAWFLNAHLVGVHLVDSLIRRLCLQDQEEEGIVSAAIPQVARDRLCVEDPYQLEDVSKPQLALRIVKRALGKVEDWHQHYYSWSIWKLSESQLFYERFYMREACAYAARLPPTYLQKSAEMLMSFEDFRKAFGCHA</sequence>
<dbReference type="Proteomes" id="UP001321473">
    <property type="component" value="Unassembled WGS sequence"/>
</dbReference>
<organism evidence="1 2">
    <name type="scientific">Amblyomma americanum</name>
    <name type="common">Lone star tick</name>
    <dbReference type="NCBI Taxonomy" id="6943"/>
    <lineage>
        <taxon>Eukaryota</taxon>
        <taxon>Metazoa</taxon>
        <taxon>Ecdysozoa</taxon>
        <taxon>Arthropoda</taxon>
        <taxon>Chelicerata</taxon>
        <taxon>Arachnida</taxon>
        <taxon>Acari</taxon>
        <taxon>Parasitiformes</taxon>
        <taxon>Ixodida</taxon>
        <taxon>Ixodoidea</taxon>
        <taxon>Ixodidae</taxon>
        <taxon>Amblyomminae</taxon>
        <taxon>Amblyomma</taxon>
    </lineage>
</organism>
<evidence type="ECO:0000313" key="2">
    <source>
        <dbReference type="Proteomes" id="UP001321473"/>
    </source>
</evidence>
<reference evidence="1 2" key="1">
    <citation type="journal article" date="2023" name="Arcadia Sci">
        <title>De novo assembly of a long-read Amblyomma americanum tick genome.</title>
        <authorList>
            <person name="Chou S."/>
            <person name="Poskanzer K.E."/>
            <person name="Rollins M."/>
            <person name="Thuy-Boun P.S."/>
        </authorList>
    </citation>
    <scope>NUCLEOTIDE SEQUENCE [LARGE SCALE GENOMIC DNA]</scope>
    <source>
        <strain evidence="1">F_SG_1</strain>
        <tissue evidence="1">Salivary glands</tissue>
    </source>
</reference>
<accession>A0AAQ4FK55</accession>
<dbReference type="EMBL" id="JARKHS020002145">
    <property type="protein sequence ID" value="KAK8787071.1"/>
    <property type="molecule type" value="Genomic_DNA"/>
</dbReference>
<comment type="caution">
    <text evidence="1">The sequence shown here is derived from an EMBL/GenBank/DDBJ whole genome shotgun (WGS) entry which is preliminary data.</text>
</comment>
<protein>
    <submittedName>
        <fullName evidence="1">Uncharacterized protein</fullName>
    </submittedName>
</protein>
<evidence type="ECO:0000313" key="1">
    <source>
        <dbReference type="EMBL" id="KAK8787071.1"/>
    </source>
</evidence>